<organism evidence="3 4">
    <name type="scientific">Protofrankia coriariae</name>
    <dbReference type="NCBI Taxonomy" id="1562887"/>
    <lineage>
        <taxon>Bacteria</taxon>
        <taxon>Bacillati</taxon>
        <taxon>Actinomycetota</taxon>
        <taxon>Actinomycetes</taxon>
        <taxon>Frankiales</taxon>
        <taxon>Frankiaceae</taxon>
        <taxon>Protofrankia</taxon>
    </lineage>
</organism>
<dbReference type="InterPro" id="IPR050404">
    <property type="entry name" value="Heme-degrading_MO"/>
</dbReference>
<gene>
    <name evidence="3" type="ORF">FrCorBMG51_23860</name>
</gene>
<dbReference type="PROSITE" id="PS51725">
    <property type="entry name" value="ABM"/>
    <property type="match status" value="1"/>
</dbReference>
<protein>
    <recommendedName>
        <fullName evidence="2">ABM domain-containing protein</fullName>
    </recommendedName>
</protein>
<dbReference type="InterPro" id="IPR007138">
    <property type="entry name" value="ABM_dom"/>
</dbReference>
<proteinExistence type="predicted"/>
<evidence type="ECO:0000313" key="4">
    <source>
        <dbReference type="Proteomes" id="UP000035425"/>
    </source>
</evidence>
<dbReference type="SUPFAM" id="SSF54909">
    <property type="entry name" value="Dimeric alpha+beta barrel"/>
    <property type="match status" value="1"/>
</dbReference>
<keyword evidence="4" id="KW-1185">Reference proteome</keyword>
<feature type="domain" description="ABM" evidence="2">
    <location>
        <begin position="3"/>
        <end position="103"/>
    </location>
</feature>
<feature type="region of interest" description="Disordered" evidence="1">
    <location>
        <begin position="77"/>
        <end position="97"/>
    </location>
</feature>
<dbReference type="PANTHER" id="PTHR34474:SF2">
    <property type="entry name" value="SIGNAL TRANSDUCTION PROTEIN TRAP"/>
    <property type="match status" value="1"/>
</dbReference>
<dbReference type="InterPro" id="IPR011008">
    <property type="entry name" value="Dimeric_a/b-barrel"/>
</dbReference>
<evidence type="ECO:0000313" key="3">
    <source>
        <dbReference type="EMBL" id="KLL09579.1"/>
    </source>
</evidence>
<dbReference type="Pfam" id="PF03992">
    <property type="entry name" value="ABM"/>
    <property type="match status" value="1"/>
</dbReference>
<accession>A0ABR5EYN9</accession>
<reference evidence="3 4" key="1">
    <citation type="submission" date="2014-12" db="EMBL/GenBank/DDBJ databases">
        <title>Frankia sp. BMG5.1 draft genome.</title>
        <authorList>
            <person name="Gtari M."/>
            <person name="Ghodhbane-Gtari F."/>
            <person name="Nouioui I."/>
            <person name="Ktari A."/>
            <person name="Hezbri K."/>
            <person name="Mimouni W."/>
            <person name="Sbissi I."/>
            <person name="Ayari A."/>
            <person name="Yamanaka T."/>
            <person name="Normand P."/>
            <person name="Tisa L.S."/>
            <person name="Boudabous A."/>
        </authorList>
    </citation>
    <scope>NUCLEOTIDE SEQUENCE [LARGE SCALE GENOMIC DNA]</scope>
    <source>
        <strain evidence="3 4">BMG5.1</strain>
    </source>
</reference>
<dbReference type="EMBL" id="JWIO01000075">
    <property type="protein sequence ID" value="KLL09579.1"/>
    <property type="molecule type" value="Genomic_DNA"/>
</dbReference>
<evidence type="ECO:0000256" key="1">
    <source>
        <dbReference type="SAM" id="MobiDB-lite"/>
    </source>
</evidence>
<name>A0ABR5EYN9_9ACTN</name>
<comment type="caution">
    <text evidence="3">The sequence shown here is derived from an EMBL/GenBank/DDBJ whole genome shotgun (WGS) entry which is preliminary data.</text>
</comment>
<sequence length="113" mass="12436">MTTVMINAITVPPGVEDELAKRFEAQSALLSGQQGFVDFQLLRPTDERNRWLVVSRWDSAASYDAWKNSAVFDQMHRGQLSGHGHSGSSPTHGDGPLTIESEVWSFEVSTTTA</sequence>
<dbReference type="RefSeq" id="WP_047225244.1">
    <property type="nucleotide sequence ID" value="NZ_JWIO01000075.1"/>
</dbReference>
<dbReference type="Proteomes" id="UP000035425">
    <property type="component" value="Unassembled WGS sequence"/>
</dbReference>
<evidence type="ECO:0000259" key="2">
    <source>
        <dbReference type="PROSITE" id="PS51725"/>
    </source>
</evidence>
<dbReference type="PANTHER" id="PTHR34474">
    <property type="entry name" value="SIGNAL TRANSDUCTION PROTEIN TRAP"/>
    <property type="match status" value="1"/>
</dbReference>
<feature type="compositionally biased region" description="Low complexity" evidence="1">
    <location>
        <begin position="77"/>
        <end position="95"/>
    </location>
</feature>
<dbReference type="Gene3D" id="3.30.70.100">
    <property type="match status" value="1"/>
</dbReference>